<reference evidence="1 2" key="1">
    <citation type="submission" date="2021-02" db="EMBL/GenBank/DDBJ databases">
        <authorList>
            <person name="Pothier F. J."/>
        </authorList>
    </citation>
    <scope>NUCLEOTIDE SEQUENCE [LARGE SCALE GENOMIC DNA]</scope>
    <source>
        <strain evidence="1 2">301</strain>
    </source>
</reference>
<dbReference type="Proteomes" id="UP000835287">
    <property type="component" value="Chromosome"/>
</dbReference>
<dbReference type="EMBL" id="HG992338">
    <property type="protein sequence ID" value="CAE6816608.1"/>
    <property type="molecule type" value="Genomic_DNA"/>
</dbReference>
<dbReference type="EMBL" id="HG992338">
    <property type="protein sequence ID" value="CAE6816630.1"/>
    <property type="molecule type" value="Genomic_DNA"/>
</dbReference>
<gene>
    <name evidence="1" type="ORF">XAC301_32640</name>
</gene>
<evidence type="ECO:0000313" key="2">
    <source>
        <dbReference type="Proteomes" id="UP000835287"/>
    </source>
</evidence>
<protein>
    <submittedName>
        <fullName evidence="1">Uncharacterized protein</fullName>
    </submittedName>
</protein>
<accession>A0ABM8SKL0</accession>
<name>A0ABM8SKL0_9XANT</name>
<organism evidence="1 2">
    <name type="scientific">Xanthomonas arboricola pv. corylina</name>
    <dbReference type="NCBI Taxonomy" id="487821"/>
    <lineage>
        <taxon>Bacteria</taxon>
        <taxon>Pseudomonadati</taxon>
        <taxon>Pseudomonadota</taxon>
        <taxon>Gammaproteobacteria</taxon>
        <taxon>Lysobacterales</taxon>
        <taxon>Lysobacteraceae</taxon>
        <taxon>Xanthomonas</taxon>
    </lineage>
</organism>
<proteinExistence type="predicted"/>
<dbReference type="RefSeq" id="WP_275548091.1">
    <property type="nucleotide sequence ID" value="NZ_HG992338.1"/>
</dbReference>
<sequence length="259" mass="29161">MYRTLDDALAAHRQAHGEPEQIQHAQRVDPCDAVPSSPAERYKAYVSQRRYAVRAYFGAGKHLEDMARVLGVPVHTIRKDLATMHLRHLRHQRLLSPTLAGCTPAEIQGLLTQGLTQGKLAKRLRVSQQAVSQFCMANGLTNPAQAQRQKKISERQEMVRLLSAEGLSIGEMAERVGVPTHVVSRVRVNLKLPRRKTPIDEFTLLGLSRAEVQRLLMQFEAVGALARHLNTSSPLVSKYLKRVELKAPRDDRGKHRLKR</sequence>
<keyword evidence="2" id="KW-1185">Reference proteome</keyword>
<evidence type="ECO:0000313" key="1">
    <source>
        <dbReference type="EMBL" id="CAE6816630.1"/>
    </source>
</evidence>